<dbReference type="AlphaFoldDB" id="A0AAN8VHR1"/>
<dbReference type="GO" id="GO:0003700">
    <property type="term" value="F:DNA-binding transcription factor activity"/>
    <property type="evidence" value="ECO:0007669"/>
    <property type="project" value="InterPro"/>
</dbReference>
<comment type="subcellular location">
    <subcellularLocation>
        <location evidence="1">Nucleus</location>
    </subcellularLocation>
</comment>
<evidence type="ECO:0000256" key="2">
    <source>
        <dbReference type="ARBA" id="ARBA00023015"/>
    </source>
</evidence>
<feature type="compositionally biased region" description="Basic and acidic residues" evidence="6">
    <location>
        <begin position="25"/>
        <end position="40"/>
    </location>
</feature>
<dbReference type="SUPFAM" id="SSF47459">
    <property type="entry name" value="HLH, helix-loop-helix DNA-binding domain"/>
    <property type="match status" value="1"/>
</dbReference>
<evidence type="ECO:0000256" key="1">
    <source>
        <dbReference type="ARBA" id="ARBA00004123"/>
    </source>
</evidence>
<dbReference type="CDD" id="cd11454">
    <property type="entry name" value="bHLH_AtIND_like"/>
    <property type="match status" value="1"/>
</dbReference>
<dbReference type="SMART" id="SM00353">
    <property type="entry name" value="HLH"/>
    <property type="match status" value="1"/>
</dbReference>
<dbReference type="InterPro" id="IPR045843">
    <property type="entry name" value="IND-like"/>
</dbReference>
<dbReference type="GO" id="GO:0003677">
    <property type="term" value="F:DNA binding"/>
    <property type="evidence" value="ECO:0007669"/>
    <property type="project" value="UniProtKB-KW"/>
</dbReference>
<name>A0AAN8VHR1_9MAGN</name>
<evidence type="ECO:0000256" key="5">
    <source>
        <dbReference type="ARBA" id="ARBA00023242"/>
    </source>
</evidence>
<keyword evidence="5" id="KW-0539">Nucleus</keyword>
<keyword evidence="3" id="KW-0238">DNA-binding</keyword>
<dbReference type="FunFam" id="4.10.280.10:FF:000046">
    <property type="entry name" value="Transcription factor bHLH83"/>
    <property type="match status" value="1"/>
</dbReference>
<protein>
    <submittedName>
        <fullName evidence="8">Myc-type, basic helix-loop-helix (BHLH) domain</fullName>
    </submittedName>
</protein>
<dbReference type="Proteomes" id="UP001370490">
    <property type="component" value="Unassembled WGS sequence"/>
</dbReference>
<reference evidence="8 9" key="1">
    <citation type="submission" date="2023-12" db="EMBL/GenBank/DDBJ databases">
        <title>A high-quality genome assembly for Dillenia turbinata (Dilleniales).</title>
        <authorList>
            <person name="Chanderbali A."/>
        </authorList>
    </citation>
    <scope>NUCLEOTIDE SEQUENCE [LARGE SCALE GENOMIC DNA]</scope>
    <source>
        <strain evidence="8">LSX21</strain>
        <tissue evidence="8">Leaf</tissue>
    </source>
</reference>
<feature type="domain" description="BHLH" evidence="7">
    <location>
        <begin position="242"/>
        <end position="291"/>
    </location>
</feature>
<dbReference type="GO" id="GO:0005634">
    <property type="term" value="C:nucleus"/>
    <property type="evidence" value="ECO:0007669"/>
    <property type="project" value="UniProtKB-SubCell"/>
</dbReference>
<keyword evidence="4" id="KW-0804">Transcription</keyword>
<gene>
    <name evidence="8" type="ORF">RJ641_006459</name>
</gene>
<evidence type="ECO:0000259" key="7">
    <source>
        <dbReference type="PROSITE" id="PS50888"/>
    </source>
</evidence>
<evidence type="ECO:0000313" key="8">
    <source>
        <dbReference type="EMBL" id="KAK6927868.1"/>
    </source>
</evidence>
<evidence type="ECO:0000256" key="3">
    <source>
        <dbReference type="ARBA" id="ARBA00023125"/>
    </source>
</evidence>
<proteinExistence type="predicted"/>
<dbReference type="InterPro" id="IPR036638">
    <property type="entry name" value="HLH_DNA-bd_sf"/>
</dbReference>
<keyword evidence="9" id="KW-1185">Reference proteome</keyword>
<evidence type="ECO:0000313" key="9">
    <source>
        <dbReference type="Proteomes" id="UP001370490"/>
    </source>
</evidence>
<accession>A0AAN8VHR1</accession>
<dbReference type="Gene3D" id="4.10.280.10">
    <property type="entry name" value="Helix-loop-helix DNA-binding domain"/>
    <property type="match status" value="1"/>
</dbReference>
<dbReference type="PANTHER" id="PTHR45914:SF59">
    <property type="entry name" value="TRANSCRIPTION FACTOR BHLH83-LIKE"/>
    <property type="match status" value="1"/>
</dbReference>
<dbReference type="EMBL" id="JBAMMX010000014">
    <property type="protein sequence ID" value="KAK6927868.1"/>
    <property type="molecule type" value="Genomic_DNA"/>
</dbReference>
<dbReference type="PANTHER" id="PTHR45914">
    <property type="entry name" value="TRANSCRIPTION FACTOR HEC3-RELATED"/>
    <property type="match status" value="1"/>
</dbReference>
<dbReference type="Pfam" id="PF00010">
    <property type="entry name" value="HLH"/>
    <property type="match status" value="1"/>
</dbReference>
<organism evidence="8 9">
    <name type="scientific">Dillenia turbinata</name>
    <dbReference type="NCBI Taxonomy" id="194707"/>
    <lineage>
        <taxon>Eukaryota</taxon>
        <taxon>Viridiplantae</taxon>
        <taxon>Streptophyta</taxon>
        <taxon>Embryophyta</taxon>
        <taxon>Tracheophyta</taxon>
        <taxon>Spermatophyta</taxon>
        <taxon>Magnoliopsida</taxon>
        <taxon>eudicotyledons</taxon>
        <taxon>Gunneridae</taxon>
        <taxon>Pentapetalae</taxon>
        <taxon>Dilleniales</taxon>
        <taxon>Dilleniaceae</taxon>
        <taxon>Dillenia</taxon>
    </lineage>
</organism>
<comment type="caution">
    <text evidence="8">The sequence shown here is derived from an EMBL/GenBank/DDBJ whole genome shotgun (WGS) entry which is preliminary data.</text>
</comment>
<dbReference type="GO" id="GO:0046983">
    <property type="term" value="F:protein dimerization activity"/>
    <property type="evidence" value="ECO:0007669"/>
    <property type="project" value="InterPro"/>
</dbReference>
<evidence type="ECO:0000256" key="4">
    <source>
        <dbReference type="ARBA" id="ARBA00023163"/>
    </source>
</evidence>
<keyword evidence="2" id="KW-0805">Transcription regulation</keyword>
<evidence type="ECO:0000256" key="6">
    <source>
        <dbReference type="SAM" id="MobiDB-lite"/>
    </source>
</evidence>
<dbReference type="GO" id="GO:0048766">
    <property type="term" value="P:root hair initiation"/>
    <property type="evidence" value="ECO:0007669"/>
    <property type="project" value="UniProtKB-ARBA"/>
</dbReference>
<feature type="region of interest" description="Disordered" evidence="6">
    <location>
        <begin position="1"/>
        <end position="41"/>
    </location>
</feature>
<feature type="compositionally biased region" description="Basic residues" evidence="6">
    <location>
        <begin position="229"/>
        <end position="238"/>
    </location>
</feature>
<dbReference type="PROSITE" id="PS50888">
    <property type="entry name" value="BHLH"/>
    <property type="match status" value="1"/>
</dbReference>
<dbReference type="InterPro" id="IPR011598">
    <property type="entry name" value="bHLH_dom"/>
</dbReference>
<sequence length="338" mass="37753">MSLARSSDFSPPPGFCSLGDDDESPKDHLVHEETNCRDGSEEQQFGLVKNFYASHSSLSTPSSSSSIGFSYLSAEEAHSVISFKNNNGHGNENFMYSNDGSFLSFQQNGLLMPSNVHHKEDHHHHHHHLSWKGHNNNLGQLFYQRSNHQEIGSSQRLFENFSCFHGTSSSSKENHNHHMEETFGWLFPETSASVITTQCNNIQESAVKEATSLKRPHVGENMQALKKHCTSAVRKPKPKSIPSKDPQSIAAKNRRERISERLKILQDLVPNGSKVDLVTMLEKAISYVKFLQLQVKVLATDEFWPAQGGKAPDISQVKEAIDAILSSQKERSKSGSSK</sequence>
<feature type="region of interest" description="Disordered" evidence="6">
    <location>
        <begin position="229"/>
        <end position="252"/>
    </location>
</feature>